<evidence type="ECO:0000313" key="1">
    <source>
        <dbReference type="EMBL" id="GAV63438.1"/>
    </source>
</evidence>
<comment type="caution">
    <text evidence="1">The sequence shown here is derived from an EMBL/GenBank/DDBJ whole genome shotgun (WGS) entry which is preliminary data.</text>
</comment>
<evidence type="ECO:0008006" key="3">
    <source>
        <dbReference type="Google" id="ProtNLM"/>
    </source>
</evidence>
<dbReference type="PANTHER" id="PTHR33240:SF17">
    <property type="entry name" value="EUKARYOTIC PEPTIDE CHAIN RELEASE FACTOR GTP-BINDING SUBUNIT-LIKE"/>
    <property type="match status" value="1"/>
</dbReference>
<sequence length="173" mass="19330">MVVTLMTKLFAVKRVLLDSRSSTDILYKPAFDQIRIPEEQLKPVKTPLIGFARETVLPLGSINLSIIAGSSPCQTQVQMTFLMVDTPTSYNAIIGHPGLNAIEAIVSTRHLLVKFHTRFGVGHIRGYQQVARQCYQTTTKNKGKGKVLPITNVELRGEVDPMRPSTRLRKRDT</sequence>
<reference evidence="2" key="1">
    <citation type="submission" date="2016-04" db="EMBL/GenBank/DDBJ databases">
        <title>Cephalotus genome sequencing.</title>
        <authorList>
            <person name="Fukushima K."/>
            <person name="Hasebe M."/>
            <person name="Fang X."/>
        </authorList>
    </citation>
    <scope>NUCLEOTIDE SEQUENCE [LARGE SCALE GENOMIC DNA]</scope>
    <source>
        <strain evidence="2">cv. St1</strain>
    </source>
</reference>
<keyword evidence="2" id="KW-1185">Reference proteome</keyword>
<dbReference type="Proteomes" id="UP000187406">
    <property type="component" value="Unassembled WGS sequence"/>
</dbReference>
<name>A0A1Q3B604_CEPFO</name>
<organism evidence="1 2">
    <name type="scientific">Cephalotus follicularis</name>
    <name type="common">Albany pitcher plant</name>
    <dbReference type="NCBI Taxonomy" id="3775"/>
    <lineage>
        <taxon>Eukaryota</taxon>
        <taxon>Viridiplantae</taxon>
        <taxon>Streptophyta</taxon>
        <taxon>Embryophyta</taxon>
        <taxon>Tracheophyta</taxon>
        <taxon>Spermatophyta</taxon>
        <taxon>Magnoliopsida</taxon>
        <taxon>eudicotyledons</taxon>
        <taxon>Gunneridae</taxon>
        <taxon>Pentapetalae</taxon>
        <taxon>rosids</taxon>
        <taxon>fabids</taxon>
        <taxon>Oxalidales</taxon>
        <taxon>Cephalotaceae</taxon>
        <taxon>Cephalotus</taxon>
    </lineage>
</organism>
<dbReference type="AlphaFoldDB" id="A0A1Q3B604"/>
<protein>
    <recommendedName>
        <fullName evidence="3">Gag-asp_proteas domain-containing protein</fullName>
    </recommendedName>
</protein>
<gene>
    <name evidence="1" type="ORF">CFOL_v3_06956</name>
</gene>
<dbReference type="PANTHER" id="PTHR33240">
    <property type="entry name" value="OS08G0508500 PROTEIN"/>
    <property type="match status" value="1"/>
</dbReference>
<dbReference type="InParanoid" id="A0A1Q3B604"/>
<accession>A0A1Q3B604</accession>
<proteinExistence type="predicted"/>
<evidence type="ECO:0000313" key="2">
    <source>
        <dbReference type="Proteomes" id="UP000187406"/>
    </source>
</evidence>
<dbReference type="EMBL" id="BDDD01000305">
    <property type="protein sequence ID" value="GAV63438.1"/>
    <property type="molecule type" value="Genomic_DNA"/>
</dbReference>